<dbReference type="EMBL" id="AFYH01131284">
    <property type="status" value="NOT_ANNOTATED_CDS"/>
    <property type="molecule type" value="Genomic_DNA"/>
</dbReference>
<keyword evidence="7" id="KW-1185">Reference proteome</keyword>
<dbReference type="PROSITE" id="PS50294">
    <property type="entry name" value="WD_REPEATS_REGION"/>
    <property type="match status" value="1"/>
</dbReference>
<feature type="repeat" description="WD" evidence="3">
    <location>
        <begin position="133"/>
        <end position="165"/>
    </location>
</feature>
<dbReference type="AlphaFoldDB" id="H3AVA6"/>
<dbReference type="HOGENOM" id="CLU_006741_2_0_1"/>
<feature type="domain" description="EF-hand" evidence="5">
    <location>
        <begin position="78"/>
        <end position="113"/>
    </location>
</feature>
<dbReference type="EMBL" id="AFYH01131280">
    <property type="status" value="NOT_ANNOTATED_CDS"/>
    <property type="molecule type" value="Genomic_DNA"/>
</dbReference>
<dbReference type="InParanoid" id="H3AVA6"/>
<reference evidence="7" key="1">
    <citation type="submission" date="2011-08" db="EMBL/GenBank/DDBJ databases">
        <title>The draft genome of Latimeria chalumnae.</title>
        <authorList>
            <person name="Di Palma F."/>
            <person name="Alfoldi J."/>
            <person name="Johnson J."/>
            <person name="Berlin A."/>
            <person name="Gnerre S."/>
            <person name="Jaffe D."/>
            <person name="MacCallum I."/>
            <person name="Young S."/>
            <person name="Walker B.J."/>
            <person name="Lander E."/>
            <person name="Lindblad-Toh K."/>
        </authorList>
    </citation>
    <scope>NUCLEOTIDE SEQUENCE [LARGE SCALE GENOMIC DNA]</scope>
    <source>
        <strain evidence="7">Wild caught</strain>
    </source>
</reference>
<evidence type="ECO:0000256" key="1">
    <source>
        <dbReference type="ARBA" id="ARBA00022574"/>
    </source>
</evidence>
<dbReference type="EMBL" id="AFYH01131285">
    <property type="status" value="NOT_ANNOTATED_CDS"/>
    <property type="molecule type" value="Genomic_DNA"/>
</dbReference>
<dbReference type="EMBL" id="AFYH01131287">
    <property type="status" value="NOT_ANNOTATED_CDS"/>
    <property type="molecule type" value="Genomic_DNA"/>
</dbReference>
<dbReference type="Ensembl" id="ENSLACT00000013673.1">
    <property type="protein sequence ID" value="ENSLACP00000013577.1"/>
    <property type="gene ID" value="ENSLACG00000011954.1"/>
</dbReference>
<feature type="region of interest" description="Disordered" evidence="4">
    <location>
        <begin position="1"/>
        <end position="23"/>
    </location>
</feature>
<dbReference type="FunCoup" id="H3AVA6">
    <property type="interactions" value="1"/>
</dbReference>
<sequence length="1046" mass="118100">CSRQPKATETARPQHPLAPSEMERAEAAKDVLDLLENRLKSEDFVAMQRVFMPPDLKEPVSMTREEFMEKMSAAIGHGLKDEYGELFDKIDVSRDGLIDWDKLTSFMLLELYEKDERAKTLVVPQWKDIKLLPAAHKEPIQKIVFLKSSSRYLTVSKDGSLGIWEEDLKLQRVLRVATDSVKLKNLWVTSMVTLANVNKIAVGFTSKEICFFDLNSKQEFACQYRLQGLQSTPICMDYWSNPEDGNEAVLMFGNVTGQVSALCFTAALISLFERPASSTADQETTVAITWRELASGYHKCCYTLTHKAHNADWVRQVSYCPNLEAFVSCTIGKTNTMVLGWKEKEKANFRTTSFNSSQGINSFDYHPGLNLIATAGMDHDVCLWNPYVLSKPAGVLKGHMASIMAVQFTVGRKQLFSFSKDKVLRIWDTQHQLCIQRISGIFPKTLEFCTVLYFDEAHGRLFATFNSQLTLLEMKQETGRVTSHANPITFVLYNSTFKQVISSDSGSTVTFWMIDTGQKIKQFTGCHGKAEITAMALNYSETRLFTGSTDGTVKIWDFNGHCHHKLNAGRNKEVDISQILLLKRTILVIGWERIITVFRTNTLTRCLVQPLEWKGGVQHHDDILCAAFLPPHTLATEGSYDGEIIIWNNNTENASRKLHPDVKRALKSKSDSQLPQQQDSTTRCHSHSPPGRRVASALNPNSFDSECNYAVTRLVFLETRKNISSAGAANLVSCGASGFVRFWNIFRNHLQAEFAAHSETGSIVMTVDKSEQYLISGDFSGWVKVWNIQEYCLCFNESVITQCPPLVKSFQPHEDCVTHLETCVHSGQLLILSASTDCSIAVTDIYGTAVGIFGQEEHWQIKHSPPPLTLPEQVAEDEDKQTNKYTYAQCLIMDTERAFLTMDTERAFLTMDTERAFLTMDTFENSIIDVLKKNLGVFDCLGFTFQAESLQISLGTFSSLYIEGLDDVDEVDLPDFVQNPHKYFRENADKNPSSGLPPPTFYGAVKAAFDEKTLFPKEILDREQKARQLYEQMFNDGKLRKTKRQS</sequence>
<dbReference type="EMBL" id="AFYH01131286">
    <property type="status" value="NOT_ANNOTATED_CDS"/>
    <property type="molecule type" value="Genomic_DNA"/>
</dbReference>
<evidence type="ECO:0000313" key="7">
    <source>
        <dbReference type="Proteomes" id="UP000008672"/>
    </source>
</evidence>
<dbReference type="InterPro" id="IPR051242">
    <property type="entry name" value="WD-EF-hand_domain"/>
</dbReference>
<dbReference type="SUPFAM" id="SSF50978">
    <property type="entry name" value="WD40 repeat-like"/>
    <property type="match status" value="2"/>
</dbReference>
<feature type="region of interest" description="Disordered" evidence="4">
    <location>
        <begin position="665"/>
        <end position="692"/>
    </location>
</feature>
<dbReference type="Gene3D" id="2.130.10.10">
    <property type="entry name" value="YVTN repeat-like/Quinoprotein amine dehydrogenase"/>
    <property type="match status" value="4"/>
</dbReference>
<reference evidence="6" key="3">
    <citation type="submission" date="2025-09" db="UniProtKB">
        <authorList>
            <consortium name="Ensembl"/>
        </authorList>
    </citation>
    <scope>IDENTIFICATION</scope>
</reference>
<organism evidence="6 7">
    <name type="scientific">Latimeria chalumnae</name>
    <name type="common">Coelacanth</name>
    <dbReference type="NCBI Taxonomy" id="7897"/>
    <lineage>
        <taxon>Eukaryota</taxon>
        <taxon>Metazoa</taxon>
        <taxon>Chordata</taxon>
        <taxon>Craniata</taxon>
        <taxon>Vertebrata</taxon>
        <taxon>Euteleostomi</taxon>
        <taxon>Coelacanthiformes</taxon>
        <taxon>Coelacanthidae</taxon>
        <taxon>Latimeria</taxon>
    </lineage>
</organism>
<dbReference type="SMART" id="SM00320">
    <property type="entry name" value="WD40"/>
    <property type="match status" value="11"/>
</dbReference>
<dbReference type="PROSITE" id="PS00678">
    <property type="entry name" value="WD_REPEATS_1"/>
    <property type="match status" value="1"/>
</dbReference>
<evidence type="ECO:0000256" key="3">
    <source>
        <dbReference type="PROSITE-ProRule" id="PRU00221"/>
    </source>
</evidence>
<protein>
    <submittedName>
        <fullName evidence="6">WD repeat domain 49</fullName>
    </submittedName>
</protein>
<dbReference type="STRING" id="7897.ENSLACP00000013577"/>
<dbReference type="EMBL" id="AFYH01131282">
    <property type="status" value="NOT_ANNOTATED_CDS"/>
    <property type="molecule type" value="Genomic_DNA"/>
</dbReference>
<dbReference type="Proteomes" id="UP000008672">
    <property type="component" value="Unassembled WGS sequence"/>
</dbReference>
<feature type="repeat" description="WD" evidence="3">
    <location>
        <begin position="396"/>
        <end position="437"/>
    </location>
</feature>
<dbReference type="GeneTree" id="ENSGT00940000160751"/>
<dbReference type="EMBL" id="AFYH01131288">
    <property type="status" value="NOT_ANNOTATED_CDS"/>
    <property type="molecule type" value="Genomic_DNA"/>
</dbReference>
<dbReference type="PROSITE" id="PS50082">
    <property type="entry name" value="WD_REPEATS_2"/>
    <property type="match status" value="5"/>
</dbReference>
<dbReference type="InterPro" id="IPR011992">
    <property type="entry name" value="EF-hand-dom_pair"/>
</dbReference>
<feature type="compositionally biased region" description="Polar residues" evidence="4">
    <location>
        <begin position="671"/>
        <end position="683"/>
    </location>
</feature>
<dbReference type="PROSITE" id="PS50222">
    <property type="entry name" value="EF_HAND_2"/>
    <property type="match status" value="1"/>
</dbReference>
<dbReference type="PRINTS" id="PR00320">
    <property type="entry name" value="GPROTEINBRPT"/>
</dbReference>
<evidence type="ECO:0000256" key="2">
    <source>
        <dbReference type="ARBA" id="ARBA00022737"/>
    </source>
</evidence>
<dbReference type="InterPro" id="IPR020472">
    <property type="entry name" value="WD40_PAC1"/>
</dbReference>
<dbReference type="Pfam" id="PF00400">
    <property type="entry name" value="WD40"/>
    <property type="match status" value="4"/>
</dbReference>
<dbReference type="GO" id="GO:0005509">
    <property type="term" value="F:calcium ion binding"/>
    <property type="evidence" value="ECO:0007669"/>
    <property type="project" value="InterPro"/>
</dbReference>
<evidence type="ECO:0000313" key="6">
    <source>
        <dbReference type="Ensembl" id="ENSLACP00000013577.1"/>
    </source>
</evidence>
<feature type="repeat" description="WD" evidence="3">
    <location>
        <begin position="532"/>
        <end position="559"/>
    </location>
</feature>
<dbReference type="eggNOG" id="KOG0266">
    <property type="taxonomic scope" value="Eukaryota"/>
</dbReference>
<dbReference type="InterPro" id="IPR001680">
    <property type="entry name" value="WD40_rpt"/>
</dbReference>
<dbReference type="InterPro" id="IPR036322">
    <property type="entry name" value="WD40_repeat_dom_sf"/>
</dbReference>
<dbReference type="EMBL" id="AFYH01131281">
    <property type="status" value="NOT_ANNOTATED_CDS"/>
    <property type="molecule type" value="Genomic_DNA"/>
</dbReference>
<gene>
    <name evidence="6" type="primary">WDR49</name>
</gene>
<accession>H3AVA6</accession>
<keyword evidence="2" id="KW-0677">Repeat</keyword>
<feature type="repeat" description="WD" evidence="3">
    <location>
        <begin position="481"/>
        <end position="522"/>
    </location>
</feature>
<reference evidence="6" key="2">
    <citation type="submission" date="2025-08" db="UniProtKB">
        <authorList>
            <consortium name="Ensembl"/>
        </authorList>
    </citation>
    <scope>IDENTIFICATION</scope>
</reference>
<dbReference type="EMBL" id="AFYH01131283">
    <property type="status" value="NOT_ANNOTATED_CDS"/>
    <property type="molecule type" value="Genomic_DNA"/>
</dbReference>
<feature type="repeat" description="WD" evidence="3">
    <location>
        <begin position="616"/>
        <end position="657"/>
    </location>
</feature>
<dbReference type="SUPFAM" id="SSF47473">
    <property type="entry name" value="EF-hand"/>
    <property type="match status" value="1"/>
</dbReference>
<name>H3AVA6_LATCH</name>
<dbReference type="InterPro" id="IPR015943">
    <property type="entry name" value="WD40/YVTN_repeat-like_dom_sf"/>
</dbReference>
<evidence type="ECO:0000256" key="4">
    <source>
        <dbReference type="SAM" id="MobiDB-lite"/>
    </source>
</evidence>
<dbReference type="OMA" id="GQAKHWQ"/>
<dbReference type="PANTHER" id="PTHR44324">
    <property type="entry name" value="WD40 REPEAT DOMAIN 95"/>
    <property type="match status" value="1"/>
</dbReference>
<evidence type="ECO:0000259" key="5">
    <source>
        <dbReference type="PROSITE" id="PS50222"/>
    </source>
</evidence>
<keyword evidence="1 3" id="KW-0853">WD repeat</keyword>
<dbReference type="InterPro" id="IPR019775">
    <property type="entry name" value="WD40_repeat_CS"/>
</dbReference>
<dbReference type="InterPro" id="IPR002048">
    <property type="entry name" value="EF_hand_dom"/>
</dbReference>
<proteinExistence type="predicted"/>
<dbReference type="PANTHER" id="PTHR44324:SF1">
    <property type="entry name" value="WD REPEAT-CONTAINING PROTEIN 49"/>
    <property type="match status" value="1"/>
</dbReference>